<evidence type="ECO:0000313" key="1">
    <source>
        <dbReference type="EMBL" id="GHO46322.1"/>
    </source>
</evidence>
<keyword evidence="2" id="KW-1185">Reference proteome</keyword>
<sequence length="64" mass="7143">MSHYLVLLTGVSLFAAVGGLSLQYKLIHTSEVSIIVGYIPDNYARSSYEHHKREGNKEPSHLKS</sequence>
<name>A0A8J3HY30_9CHLR</name>
<organism evidence="1 2">
    <name type="scientific">Ktedonospora formicarum</name>
    <dbReference type="NCBI Taxonomy" id="2778364"/>
    <lineage>
        <taxon>Bacteria</taxon>
        <taxon>Bacillati</taxon>
        <taxon>Chloroflexota</taxon>
        <taxon>Ktedonobacteria</taxon>
        <taxon>Ktedonobacterales</taxon>
        <taxon>Ktedonobacteraceae</taxon>
        <taxon>Ktedonospora</taxon>
    </lineage>
</organism>
<gene>
    <name evidence="1" type="ORF">KSX_44850</name>
</gene>
<protein>
    <submittedName>
        <fullName evidence="1">Uncharacterized protein</fullName>
    </submittedName>
</protein>
<reference evidence="1" key="1">
    <citation type="submission" date="2020-10" db="EMBL/GenBank/DDBJ databases">
        <title>Taxonomic study of unclassified bacteria belonging to the class Ktedonobacteria.</title>
        <authorList>
            <person name="Yabe S."/>
            <person name="Wang C.M."/>
            <person name="Zheng Y."/>
            <person name="Sakai Y."/>
            <person name="Cavaletti L."/>
            <person name="Monciardini P."/>
            <person name="Donadio S."/>
        </authorList>
    </citation>
    <scope>NUCLEOTIDE SEQUENCE</scope>
    <source>
        <strain evidence="1">SOSP1-1</strain>
    </source>
</reference>
<comment type="caution">
    <text evidence="1">The sequence shown here is derived from an EMBL/GenBank/DDBJ whole genome shotgun (WGS) entry which is preliminary data.</text>
</comment>
<dbReference type="EMBL" id="BNJF01000002">
    <property type="protein sequence ID" value="GHO46322.1"/>
    <property type="molecule type" value="Genomic_DNA"/>
</dbReference>
<accession>A0A8J3HY30</accession>
<dbReference type="AlphaFoldDB" id="A0A8J3HY30"/>
<evidence type="ECO:0000313" key="2">
    <source>
        <dbReference type="Proteomes" id="UP000612362"/>
    </source>
</evidence>
<proteinExistence type="predicted"/>
<dbReference type="Proteomes" id="UP000612362">
    <property type="component" value="Unassembled WGS sequence"/>
</dbReference>